<evidence type="ECO:0000313" key="2">
    <source>
        <dbReference type="Proteomes" id="UP001058713"/>
    </source>
</evidence>
<organism evidence="1 2">
    <name type="scientific">Leisingera caerulea</name>
    <name type="common">Phaeobacter caeruleus</name>
    <dbReference type="NCBI Taxonomy" id="506591"/>
    <lineage>
        <taxon>Bacteria</taxon>
        <taxon>Pseudomonadati</taxon>
        <taxon>Pseudomonadota</taxon>
        <taxon>Alphaproteobacteria</taxon>
        <taxon>Rhodobacterales</taxon>
        <taxon>Roseobacteraceae</taxon>
        <taxon>Leisingera</taxon>
    </lineage>
</organism>
<dbReference type="Proteomes" id="UP001058713">
    <property type="component" value="Chromosome"/>
</dbReference>
<reference evidence="1" key="1">
    <citation type="submission" date="2021-08" db="EMBL/GenBank/DDBJ databases">
        <authorList>
            <person name="Nwanade C."/>
            <person name="Wang M."/>
            <person name="Masoudi A."/>
            <person name="Yu Z."/>
            <person name="Liu J."/>
        </authorList>
    </citation>
    <scope>NUCLEOTIDE SEQUENCE</scope>
    <source>
        <strain evidence="1">S122</strain>
    </source>
</reference>
<dbReference type="KEGG" id="lcae:K3721_14650"/>
<evidence type="ECO:0000313" key="1">
    <source>
        <dbReference type="EMBL" id="UWQ53227.1"/>
    </source>
</evidence>
<proteinExistence type="predicted"/>
<gene>
    <name evidence="1" type="ORF">K3721_14650</name>
</gene>
<dbReference type="RefSeq" id="WP_259970895.1">
    <property type="nucleotide sequence ID" value="NZ_CP081070.1"/>
</dbReference>
<sequence length="166" mass="19044">MLNHLPQLSGQIRFFRLRGVQRLLGLLPFLENPRAFFFLQLPRRHLGPVLFRSFFCPCLIPLNPRLQYPDLSLNFLFQSIRGVSRFFFLHSLCLCRIAAADHLCSFPCGPLFAGLRLFHRALARFLDRGLGQVPAVFNCRLCLILGIAQDARLLRLRLEALLGTLL</sequence>
<dbReference type="AlphaFoldDB" id="A0A9Q9M043"/>
<protein>
    <submittedName>
        <fullName evidence="1">Uncharacterized protein</fullName>
    </submittedName>
</protein>
<dbReference type="EMBL" id="CP081070">
    <property type="protein sequence ID" value="UWQ53227.1"/>
    <property type="molecule type" value="Genomic_DNA"/>
</dbReference>
<accession>A0A9Q9M043</accession>
<name>A0A9Q9M043_LEICA</name>